<name>A0A2I0B3X6_9ASPA</name>
<keyword evidence="6" id="KW-0175">Coiled coil</keyword>
<accession>A0A2I0B3X6</accession>
<dbReference type="GO" id="GO:0016020">
    <property type="term" value="C:membrane"/>
    <property type="evidence" value="ECO:0007669"/>
    <property type="project" value="UniProtKB-SubCell"/>
</dbReference>
<evidence type="ECO:0000313" key="9">
    <source>
        <dbReference type="EMBL" id="PKA62502.1"/>
    </source>
</evidence>
<dbReference type="InterPro" id="IPR007749">
    <property type="entry name" value="DUF677"/>
</dbReference>
<keyword evidence="4 8" id="KW-1133">Transmembrane helix</keyword>
<dbReference type="EMBL" id="KZ451917">
    <property type="protein sequence ID" value="PKA62502.1"/>
    <property type="molecule type" value="Genomic_DNA"/>
</dbReference>
<evidence type="ECO:0000256" key="7">
    <source>
        <dbReference type="SAM" id="MobiDB-lite"/>
    </source>
</evidence>
<evidence type="ECO:0000256" key="1">
    <source>
        <dbReference type="ARBA" id="ARBA00004370"/>
    </source>
</evidence>
<evidence type="ECO:0000256" key="3">
    <source>
        <dbReference type="ARBA" id="ARBA00022692"/>
    </source>
</evidence>
<evidence type="ECO:0000256" key="5">
    <source>
        <dbReference type="ARBA" id="ARBA00023136"/>
    </source>
</evidence>
<comment type="subcellular location">
    <subcellularLocation>
        <location evidence="1">Membrane</location>
    </subcellularLocation>
</comment>
<dbReference type="AlphaFoldDB" id="A0A2I0B3X6"/>
<dbReference type="Pfam" id="PF05055">
    <property type="entry name" value="DUF677"/>
    <property type="match status" value="1"/>
</dbReference>
<sequence>MKSLFPTMAKMKIRTVAEKLFSCLPPPATDHLDSDLESFNAILFDCTALVVSSLDIDGKRVHSISSNSFVDITDAFLLVHRHAADTLLKLRYETPSDRPSRPSFSSVLNLFEAIEHCLAKSKEALAVLAKTLAEVDFSDPNRSATDTHDKMKPFEDAGRESTEKFAGEVKSVAEQQIRELRELDQRRPKVKEEKKAFDVVFGLSSMVLIVAIAIIWVMAPALKAAKAGEAPEVWEAGELPAVMEAALKLLCDPSEESGSQRNSFAICELDELRALALKLSFLLQEVSEEGVNDVAGLLEEDKKFVRETVEEMTIKSERFNLKIAKLEQHLIDSRRKFSEVEAKISEAWK</sequence>
<keyword evidence="5 8" id="KW-0472">Membrane</keyword>
<feature type="coiled-coil region" evidence="6">
    <location>
        <begin position="309"/>
        <end position="343"/>
    </location>
</feature>
<feature type="transmembrane region" description="Helical" evidence="8">
    <location>
        <begin position="196"/>
        <end position="219"/>
    </location>
</feature>
<keyword evidence="10" id="KW-1185">Reference proteome</keyword>
<evidence type="ECO:0000256" key="4">
    <source>
        <dbReference type="ARBA" id="ARBA00022989"/>
    </source>
</evidence>
<reference evidence="9 10" key="1">
    <citation type="journal article" date="2017" name="Nature">
        <title>The Apostasia genome and the evolution of orchids.</title>
        <authorList>
            <person name="Zhang G.Q."/>
            <person name="Liu K.W."/>
            <person name="Li Z."/>
            <person name="Lohaus R."/>
            <person name="Hsiao Y.Y."/>
            <person name="Niu S.C."/>
            <person name="Wang J.Y."/>
            <person name="Lin Y.C."/>
            <person name="Xu Q."/>
            <person name="Chen L.J."/>
            <person name="Yoshida K."/>
            <person name="Fujiwara S."/>
            <person name="Wang Z.W."/>
            <person name="Zhang Y.Q."/>
            <person name="Mitsuda N."/>
            <person name="Wang M."/>
            <person name="Liu G.H."/>
            <person name="Pecoraro L."/>
            <person name="Huang H.X."/>
            <person name="Xiao X.J."/>
            <person name="Lin M."/>
            <person name="Wu X.Y."/>
            <person name="Wu W.L."/>
            <person name="Chen Y.Y."/>
            <person name="Chang S.B."/>
            <person name="Sakamoto S."/>
            <person name="Ohme-Takagi M."/>
            <person name="Yagi M."/>
            <person name="Zeng S.J."/>
            <person name="Shen C.Y."/>
            <person name="Yeh C.M."/>
            <person name="Luo Y.B."/>
            <person name="Tsai W.C."/>
            <person name="Van de Peer Y."/>
            <person name="Liu Z.J."/>
        </authorList>
    </citation>
    <scope>NUCLEOTIDE SEQUENCE [LARGE SCALE GENOMIC DNA]</scope>
    <source>
        <strain evidence="10">cv. Shenzhen</strain>
        <tissue evidence="9">Stem</tissue>
    </source>
</reference>
<feature type="region of interest" description="Disordered" evidence="7">
    <location>
        <begin position="140"/>
        <end position="161"/>
    </location>
</feature>
<proteinExistence type="inferred from homology"/>
<feature type="compositionally biased region" description="Basic and acidic residues" evidence="7">
    <location>
        <begin position="145"/>
        <end position="161"/>
    </location>
</feature>
<dbReference type="Proteomes" id="UP000236161">
    <property type="component" value="Unassembled WGS sequence"/>
</dbReference>
<evidence type="ECO:0000256" key="8">
    <source>
        <dbReference type="SAM" id="Phobius"/>
    </source>
</evidence>
<organism evidence="9 10">
    <name type="scientific">Apostasia shenzhenica</name>
    <dbReference type="NCBI Taxonomy" id="1088818"/>
    <lineage>
        <taxon>Eukaryota</taxon>
        <taxon>Viridiplantae</taxon>
        <taxon>Streptophyta</taxon>
        <taxon>Embryophyta</taxon>
        <taxon>Tracheophyta</taxon>
        <taxon>Spermatophyta</taxon>
        <taxon>Magnoliopsida</taxon>
        <taxon>Liliopsida</taxon>
        <taxon>Asparagales</taxon>
        <taxon>Orchidaceae</taxon>
        <taxon>Apostasioideae</taxon>
        <taxon>Apostasia</taxon>
    </lineage>
</organism>
<comment type="similarity">
    <text evidence="2">Belongs to the UPF0496 family.</text>
</comment>
<evidence type="ECO:0000313" key="10">
    <source>
        <dbReference type="Proteomes" id="UP000236161"/>
    </source>
</evidence>
<evidence type="ECO:0000256" key="2">
    <source>
        <dbReference type="ARBA" id="ARBA00009074"/>
    </source>
</evidence>
<evidence type="ECO:0000256" key="6">
    <source>
        <dbReference type="SAM" id="Coils"/>
    </source>
</evidence>
<keyword evidence="3 8" id="KW-0812">Transmembrane</keyword>
<protein>
    <submittedName>
        <fullName evidence="9">Uncharacterized protein</fullName>
    </submittedName>
</protein>
<gene>
    <name evidence="9" type="ORF">AXF42_Ash009389</name>
</gene>